<organism evidence="1 2">
    <name type="scientific">Adiantum capillus-veneris</name>
    <name type="common">Maidenhair fern</name>
    <dbReference type="NCBI Taxonomy" id="13818"/>
    <lineage>
        <taxon>Eukaryota</taxon>
        <taxon>Viridiplantae</taxon>
        <taxon>Streptophyta</taxon>
        <taxon>Embryophyta</taxon>
        <taxon>Tracheophyta</taxon>
        <taxon>Polypodiopsida</taxon>
        <taxon>Polypodiidae</taxon>
        <taxon>Polypodiales</taxon>
        <taxon>Pteridineae</taxon>
        <taxon>Pteridaceae</taxon>
        <taxon>Vittarioideae</taxon>
        <taxon>Adiantum</taxon>
    </lineage>
</organism>
<dbReference type="AlphaFoldDB" id="A0A9D4V8K3"/>
<gene>
    <name evidence="1" type="ORF">GOP47_0004291</name>
</gene>
<keyword evidence="2" id="KW-1185">Reference proteome</keyword>
<name>A0A9D4V8K3_ADICA</name>
<protein>
    <submittedName>
        <fullName evidence="1">Uncharacterized protein</fullName>
    </submittedName>
</protein>
<dbReference type="EMBL" id="JABFUD020000004">
    <property type="protein sequence ID" value="KAI5081108.1"/>
    <property type="molecule type" value="Genomic_DNA"/>
</dbReference>
<reference evidence="1" key="1">
    <citation type="submission" date="2021-01" db="EMBL/GenBank/DDBJ databases">
        <title>Adiantum capillus-veneris genome.</title>
        <authorList>
            <person name="Fang Y."/>
            <person name="Liao Q."/>
        </authorList>
    </citation>
    <scope>NUCLEOTIDE SEQUENCE</scope>
    <source>
        <strain evidence="1">H3</strain>
        <tissue evidence="1">Leaf</tissue>
    </source>
</reference>
<sequence length="92" mass="10570">ELTKDEEIVLRTARDHCIFVDVVKTAQRESLLSRSCIAYWGFVRLKSFPQGCRNSDVANLWTDLDERNTVDSTNGHQIKSCQQALQFGYQSM</sequence>
<dbReference type="Proteomes" id="UP000886520">
    <property type="component" value="Chromosome 4"/>
</dbReference>
<accession>A0A9D4V8K3</accession>
<evidence type="ECO:0000313" key="1">
    <source>
        <dbReference type="EMBL" id="KAI5081108.1"/>
    </source>
</evidence>
<feature type="non-terminal residue" evidence="1">
    <location>
        <position position="92"/>
    </location>
</feature>
<proteinExistence type="predicted"/>
<evidence type="ECO:0000313" key="2">
    <source>
        <dbReference type="Proteomes" id="UP000886520"/>
    </source>
</evidence>
<comment type="caution">
    <text evidence="1">The sequence shown here is derived from an EMBL/GenBank/DDBJ whole genome shotgun (WGS) entry which is preliminary data.</text>
</comment>